<accession>A0A0S4JQ55</accession>
<evidence type="ECO:0000256" key="1">
    <source>
        <dbReference type="ARBA" id="ARBA00022723"/>
    </source>
</evidence>
<keyword evidence="3" id="KW-0862">Zinc</keyword>
<dbReference type="AlphaFoldDB" id="A0A0S4JQ55"/>
<evidence type="ECO:0000259" key="5">
    <source>
        <dbReference type="PROSITE" id="PS50865"/>
    </source>
</evidence>
<dbReference type="CDD" id="cd00590">
    <property type="entry name" value="RRM_SF"/>
    <property type="match status" value="1"/>
</dbReference>
<keyword evidence="2 4" id="KW-0863">Zinc-finger</keyword>
<dbReference type="SUPFAM" id="SSF144232">
    <property type="entry name" value="HIT/MYND zinc finger-like"/>
    <property type="match status" value="1"/>
</dbReference>
<protein>
    <recommendedName>
        <fullName evidence="5">MYND-type domain-containing protein</fullName>
    </recommendedName>
</protein>
<keyword evidence="7" id="KW-1185">Reference proteome</keyword>
<dbReference type="Gene3D" id="6.10.140.2220">
    <property type="match status" value="1"/>
</dbReference>
<dbReference type="GO" id="GO:0008270">
    <property type="term" value="F:zinc ion binding"/>
    <property type="evidence" value="ECO:0007669"/>
    <property type="project" value="UniProtKB-KW"/>
</dbReference>
<feature type="domain" description="MYND-type" evidence="5">
    <location>
        <begin position="573"/>
        <end position="616"/>
    </location>
</feature>
<evidence type="ECO:0000313" key="6">
    <source>
        <dbReference type="EMBL" id="CUG92475.1"/>
    </source>
</evidence>
<evidence type="ECO:0000256" key="2">
    <source>
        <dbReference type="ARBA" id="ARBA00022771"/>
    </source>
</evidence>
<proteinExistence type="predicted"/>
<dbReference type="InterPro" id="IPR035979">
    <property type="entry name" value="RBD_domain_sf"/>
</dbReference>
<dbReference type="EMBL" id="CYKH01002044">
    <property type="protein sequence ID" value="CUG92475.1"/>
    <property type="molecule type" value="Genomic_DNA"/>
</dbReference>
<dbReference type="SUPFAM" id="SSF54928">
    <property type="entry name" value="RNA-binding domain, RBD"/>
    <property type="match status" value="1"/>
</dbReference>
<evidence type="ECO:0000256" key="4">
    <source>
        <dbReference type="PROSITE-ProRule" id="PRU00134"/>
    </source>
</evidence>
<evidence type="ECO:0000256" key="3">
    <source>
        <dbReference type="ARBA" id="ARBA00022833"/>
    </source>
</evidence>
<dbReference type="Proteomes" id="UP000051952">
    <property type="component" value="Unassembled WGS sequence"/>
</dbReference>
<organism evidence="6 7">
    <name type="scientific">Bodo saltans</name>
    <name type="common">Flagellated protozoan</name>
    <dbReference type="NCBI Taxonomy" id="75058"/>
    <lineage>
        <taxon>Eukaryota</taxon>
        <taxon>Discoba</taxon>
        <taxon>Euglenozoa</taxon>
        <taxon>Kinetoplastea</taxon>
        <taxon>Metakinetoplastina</taxon>
        <taxon>Eubodonida</taxon>
        <taxon>Bodonidae</taxon>
        <taxon>Bodo</taxon>
    </lineage>
</organism>
<dbReference type="GO" id="GO:0003676">
    <property type="term" value="F:nucleic acid binding"/>
    <property type="evidence" value="ECO:0007669"/>
    <property type="project" value="InterPro"/>
</dbReference>
<sequence length="673" mass="74020">MLLRLLSTSSMTFHSLSNDKQKYFAFASLMSSDAMQPLQKVDEKSSAAPAAQQASTGSVESQQTAVAAVHPGLVVLENLPCLFSDATLKSIIGHVPCKGRVLSSRIFQQTDKMNSYSAHVTFEKKDDADSAIKLWDQLTVDGLLISAWCPFDHPKRAIPQGNPTMPPPFGTTAASATAASSSGFRYPFAAMNIGWLIEYVSMLRNPDKSFTMCRILECLMCNAIQHGDPFLEYAVVTFYTKFPAAAWGKAQTLMSDGVAFELCRQVFEVIGLVCKYPGANPKSRKMLLALVERLVDDISGVNIVTKVLAVNKAIPEVIASVRAQLVQLRNNAESNEALLSLMSWLKFLFSCLSSHHNQIPSFPEASTTYVCSEECPCYTKLRGKFSMFINDVEKAKIVDSLIINAVRDGDDYVGNIAEELMERYSFSYFLRAVKHIQNGSLTLLRMRLFEALRTSKKVHTHHKLSAHHTPKYLDVIEVALLRTKEEVLNQTSLRSFHTLVDDALMCVYDLRDYTDITAAAVQQLYTLQFDITQILISLCAPVYQLCVHAIDSTSPVAAVMGGKRNIGAAAAAPVKCGNPQCTGQLAELLKCSGCKTTYYCSVECQRADWKIHKMQCKEAATTRKASPVSVIDVATDSVVAAQTGTASAPTSPTTDGASSQMRVLRPRIFKRML</sequence>
<dbReference type="OrthoDB" id="3202243at2759"/>
<dbReference type="Pfam" id="PF01753">
    <property type="entry name" value="zf-MYND"/>
    <property type="match status" value="1"/>
</dbReference>
<name>A0A0S4JQ55_BODSA</name>
<dbReference type="VEuPathDB" id="TriTrypDB:BSAL_37490"/>
<keyword evidence="1" id="KW-0479">Metal-binding</keyword>
<dbReference type="PROSITE" id="PS01360">
    <property type="entry name" value="ZF_MYND_1"/>
    <property type="match status" value="1"/>
</dbReference>
<reference evidence="7" key="1">
    <citation type="submission" date="2015-09" db="EMBL/GenBank/DDBJ databases">
        <authorList>
            <consortium name="Pathogen Informatics"/>
        </authorList>
    </citation>
    <scope>NUCLEOTIDE SEQUENCE [LARGE SCALE GENOMIC DNA]</scope>
    <source>
        <strain evidence="7">Lake Konstanz</strain>
    </source>
</reference>
<dbReference type="PROSITE" id="PS50865">
    <property type="entry name" value="ZF_MYND_2"/>
    <property type="match status" value="1"/>
</dbReference>
<dbReference type="OMA" id="RYPFREM"/>
<gene>
    <name evidence="6" type="ORF">BSAL_37490</name>
</gene>
<evidence type="ECO:0000313" key="7">
    <source>
        <dbReference type="Proteomes" id="UP000051952"/>
    </source>
</evidence>
<dbReference type="InterPro" id="IPR002893">
    <property type="entry name" value="Znf_MYND"/>
</dbReference>